<reference evidence="2" key="1">
    <citation type="submission" date="2024-05" db="EMBL/GenBank/DDBJ databases">
        <title>Genome sequencing of novel strain.</title>
        <authorList>
            <person name="Ganbat D."/>
            <person name="Ganbat S."/>
            <person name="Lee S.-J."/>
        </authorList>
    </citation>
    <scope>NUCLEOTIDE SEQUENCE</scope>
    <source>
        <strain evidence="2">SMD15-11</strain>
    </source>
</reference>
<evidence type="ECO:0000313" key="2">
    <source>
        <dbReference type="EMBL" id="XDT72628.1"/>
    </source>
</evidence>
<keyword evidence="1" id="KW-0472">Membrane</keyword>
<sequence>MAVKGYWKWPGPNQILGSVDFTPYPHRDSDGFYLACYTKRSVNIFTATCCRNIDWVIFCLGGNAQALLQTEEIEEIASFKKGGFEDYVYTFQSAIFLILVTLCFWALAGLGIFDSIWPTRDSKIWYRSVVGFIFLLSSMTLRECWHVVLGAQQLLLMRFEARKNRK</sequence>
<feature type="transmembrane region" description="Helical" evidence="1">
    <location>
        <begin position="124"/>
        <end position="141"/>
    </location>
</feature>
<feature type="transmembrane region" description="Helical" evidence="1">
    <location>
        <begin position="87"/>
        <end position="112"/>
    </location>
</feature>
<organism evidence="2">
    <name type="scientific">Thermohahella caldifontis</name>
    <dbReference type="NCBI Taxonomy" id="3142973"/>
    <lineage>
        <taxon>Bacteria</taxon>
        <taxon>Pseudomonadati</taxon>
        <taxon>Pseudomonadota</taxon>
        <taxon>Gammaproteobacteria</taxon>
        <taxon>Oceanospirillales</taxon>
        <taxon>Hahellaceae</taxon>
        <taxon>Thermohahella</taxon>
    </lineage>
</organism>
<evidence type="ECO:0000256" key="1">
    <source>
        <dbReference type="SAM" id="Phobius"/>
    </source>
</evidence>
<accession>A0AB39UX29</accession>
<name>A0AB39UX29_9GAMM</name>
<protein>
    <submittedName>
        <fullName evidence="2">Uncharacterized protein</fullName>
    </submittedName>
</protein>
<dbReference type="AlphaFoldDB" id="A0AB39UX29"/>
<dbReference type="RefSeq" id="WP_369601632.1">
    <property type="nucleotide sequence ID" value="NZ_CP154858.1"/>
</dbReference>
<dbReference type="EMBL" id="CP154858">
    <property type="protein sequence ID" value="XDT72628.1"/>
    <property type="molecule type" value="Genomic_DNA"/>
</dbReference>
<gene>
    <name evidence="2" type="ORF">AAIA72_01205</name>
</gene>
<keyword evidence="1" id="KW-1133">Transmembrane helix</keyword>
<keyword evidence="1" id="KW-0812">Transmembrane</keyword>
<proteinExistence type="predicted"/>
<dbReference type="KEGG" id="tcd:AAIA72_01205"/>